<organism evidence="7 8">
    <name type="scientific">Methyloglobulus morosus KoM1</name>
    <dbReference type="NCBI Taxonomy" id="1116472"/>
    <lineage>
        <taxon>Bacteria</taxon>
        <taxon>Pseudomonadati</taxon>
        <taxon>Pseudomonadota</taxon>
        <taxon>Gammaproteobacteria</taxon>
        <taxon>Methylococcales</taxon>
        <taxon>Methylococcaceae</taxon>
        <taxon>Methyloglobulus</taxon>
    </lineage>
</organism>
<dbReference type="SUPFAM" id="SSF46626">
    <property type="entry name" value="Cytochrome c"/>
    <property type="match status" value="1"/>
</dbReference>
<dbReference type="STRING" id="1116472.MGMO_174c00120"/>
<evidence type="ECO:0000256" key="4">
    <source>
        <dbReference type="PROSITE-ProRule" id="PRU00433"/>
    </source>
</evidence>
<feature type="domain" description="Cytochrome c" evidence="6">
    <location>
        <begin position="25"/>
        <end position="115"/>
    </location>
</feature>
<dbReference type="InterPro" id="IPR030999">
    <property type="entry name" value="Thiosulf_SoxX"/>
</dbReference>
<gene>
    <name evidence="7" type="ORF">MGMO_174c00120</name>
</gene>
<dbReference type="InterPro" id="IPR036909">
    <property type="entry name" value="Cyt_c-like_dom_sf"/>
</dbReference>
<keyword evidence="3 4" id="KW-0408">Iron</keyword>
<evidence type="ECO:0000256" key="2">
    <source>
        <dbReference type="ARBA" id="ARBA00022723"/>
    </source>
</evidence>
<dbReference type="eggNOG" id="COG2010">
    <property type="taxonomic scope" value="Bacteria"/>
</dbReference>
<keyword evidence="5" id="KW-0732">Signal</keyword>
<dbReference type="NCBIfam" id="TIGR04485">
    <property type="entry name" value="thiosulf_SoxX"/>
    <property type="match status" value="1"/>
</dbReference>
<keyword evidence="2 4" id="KW-0479">Metal-binding</keyword>
<dbReference type="Gene3D" id="1.10.760.10">
    <property type="entry name" value="Cytochrome c-like domain"/>
    <property type="match status" value="1"/>
</dbReference>
<dbReference type="Proteomes" id="UP000017842">
    <property type="component" value="Unassembled WGS sequence"/>
</dbReference>
<dbReference type="GO" id="GO:0020037">
    <property type="term" value="F:heme binding"/>
    <property type="evidence" value="ECO:0007669"/>
    <property type="project" value="InterPro"/>
</dbReference>
<name>V5DHQ3_9GAMM</name>
<dbReference type="GO" id="GO:0046872">
    <property type="term" value="F:metal ion binding"/>
    <property type="evidence" value="ECO:0007669"/>
    <property type="project" value="UniProtKB-KW"/>
</dbReference>
<feature type="chain" id="PRO_5004732000" evidence="5">
    <location>
        <begin position="21"/>
        <end position="115"/>
    </location>
</feature>
<protein>
    <submittedName>
        <fullName evidence="7">Cytochrome c, mono-and diheme variants family</fullName>
    </submittedName>
</protein>
<evidence type="ECO:0000256" key="1">
    <source>
        <dbReference type="ARBA" id="ARBA00022617"/>
    </source>
</evidence>
<comment type="caution">
    <text evidence="7">The sequence shown here is derived from an EMBL/GenBank/DDBJ whole genome shotgun (WGS) entry which is preliminary data.</text>
</comment>
<dbReference type="RefSeq" id="WP_023496481.1">
    <property type="nucleotide sequence ID" value="NZ_AYLO01000159.1"/>
</dbReference>
<dbReference type="PROSITE" id="PS51257">
    <property type="entry name" value="PROKAR_LIPOPROTEIN"/>
    <property type="match status" value="1"/>
</dbReference>
<dbReference type="PROSITE" id="PS51007">
    <property type="entry name" value="CYTC"/>
    <property type="match status" value="1"/>
</dbReference>
<accession>V5DHQ3</accession>
<dbReference type="EMBL" id="AYLO01000159">
    <property type="protein sequence ID" value="ESS66946.1"/>
    <property type="molecule type" value="Genomic_DNA"/>
</dbReference>
<feature type="signal peptide" evidence="5">
    <location>
        <begin position="1"/>
        <end position="20"/>
    </location>
</feature>
<evidence type="ECO:0000256" key="5">
    <source>
        <dbReference type="SAM" id="SignalP"/>
    </source>
</evidence>
<keyword evidence="1 4" id="KW-0349">Heme</keyword>
<evidence type="ECO:0000259" key="6">
    <source>
        <dbReference type="PROSITE" id="PS51007"/>
    </source>
</evidence>
<dbReference type="InterPro" id="IPR009056">
    <property type="entry name" value="Cyt_c-like_dom"/>
</dbReference>
<reference evidence="7 8" key="1">
    <citation type="journal article" date="2013" name="Genome Announc.">
        <title>Draft Genome Sequence of the Methanotrophic Gammaproteobacterium Methyloglobulus morosus DSM 22980 Strain KoM1.</title>
        <authorList>
            <person name="Poehlein A."/>
            <person name="Deutzmann J.S."/>
            <person name="Daniel R."/>
            <person name="Simeonova D.D."/>
        </authorList>
    </citation>
    <scope>NUCLEOTIDE SEQUENCE [LARGE SCALE GENOMIC DNA]</scope>
    <source>
        <strain evidence="7 8">KoM1</strain>
    </source>
</reference>
<sequence>MKIIAISLVFLLLQSCTPITQTPIPSPNVGKQIAFSRDKGNCLACHAIEDGEFPGNIGPALKNLPTRFKNKQQLREQIWDATQFNPETSMPPFGKNKILSEAEIDLLVDYLWELK</sequence>
<proteinExistence type="predicted"/>
<evidence type="ECO:0000313" key="8">
    <source>
        <dbReference type="Proteomes" id="UP000017842"/>
    </source>
</evidence>
<keyword evidence="8" id="KW-1185">Reference proteome</keyword>
<dbReference type="PATRIC" id="fig|1116472.3.peg.3882"/>
<dbReference type="OrthoDB" id="9793634at2"/>
<evidence type="ECO:0000256" key="3">
    <source>
        <dbReference type="ARBA" id="ARBA00023004"/>
    </source>
</evidence>
<evidence type="ECO:0000313" key="7">
    <source>
        <dbReference type="EMBL" id="ESS66946.1"/>
    </source>
</evidence>
<dbReference type="AlphaFoldDB" id="V5DHQ3"/>
<dbReference type="GO" id="GO:0009055">
    <property type="term" value="F:electron transfer activity"/>
    <property type="evidence" value="ECO:0007669"/>
    <property type="project" value="InterPro"/>
</dbReference>
<dbReference type="Pfam" id="PF13442">
    <property type="entry name" value="Cytochrome_CBB3"/>
    <property type="match status" value="1"/>
</dbReference>